<dbReference type="Pfam" id="PF00892">
    <property type="entry name" value="EamA"/>
    <property type="match status" value="1"/>
</dbReference>
<gene>
    <name evidence="4" type="ORF">R5W23_005479</name>
</gene>
<feature type="transmembrane region" description="Helical" evidence="2">
    <location>
        <begin position="119"/>
        <end position="137"/>
    </location>
</feature>
<organism evidence="4 5">
    <name type="scientific">Gemmata algarum</name>
    <dbReference type="NCBI Taxonomy" id="2975278"/>
    <lineage>
        <taxon>Bacteria</taxon>
        <taxon>Pseudomonadati</taxon>
        <taxon>Planctomycetota</taxon>
        <taxon>Planctomycetia</taxon>
        <taxon>Gemmatales</taxon>
        <taxon>Gemmataceae</taxon>
        <taxon>Gemmata</taxon>
    </lineage>
</organism>
<evidence type="ECO:0000256" key="2">
    <source>
        <dbReference type="SAM" id="Phobius"/>
    </source>
</evidence>
<sequence>MERWVLFALISMAFAGFTSVIAKHGLAGISGELGLAVRTCFVFAFVLGFAALAVPREQVGTLTRYNLLWLGLSGVTTAVSWVFDYKALKDGEVSSVALIDKGSFVVAVLLAWLVLGERITLRVAVGGALIVIGLAVVSGGSRGAQRHAEPSGAPDPVAPQVSGRS</sequence>
<keyword evidence="2" id="KW-0472">Membrane</keyword>
<feature type="transmembrane region" description="Helical" evidence="2">
    <location>
        <begin position="6"/>
        <end position="23"/>
    </location>
</feature>
<dbReference type="SUPFAM" id="SSF103481">
    <property type="entry name" value="Multidrug resistance efflux transporter EmrE"/>
    <property type="match status" value="1"/>
</dbReference>
<feature type="transmembrane region" description="Helical" evidence="2">
    <location>
        <begin position="35"/>
        <end position="54"/>
    </location>
</feature>
<dbReference type="EMBL" id="JAXBLV010000027">
    <property type="protein sequence ID" value="MDY3558386.1"/>
    <property type="molecule type" value="Genomic_DNA"/>
</dbReference>
<dbReference type="InterPro" id="IPR000620">
    <property type="entry name" value="EamA_dom"/>
</dbReference>
<comment type="caution">
    <text evidence="4">The sequence shown here is derived from an EMBL/GenBank/DDBJ whole genome shotgun (WGS) entry which is preliminary data.</text>
</comment>
<proteinExistence type="predicted"/>
<reference evidence="5" key="1">
    <citation type="journal article" date="2023" name="Mar. Drugs">
        <title>Gemmata algarum, a Novel Planctomycete Isolated from an Algal Mat, Displays Antimicrobial Activity.</title>
        <authorList>
            <person name="Kumar G."/>
            <person name="Kallscheuer N."/>
            <person name="Kashif M."/>
            <person name="Ahamad S."/>
            <person name="Jagadeeshwari U."/>
            <person name="Pannikurungottu S."/>
            <person name="Haufschild T."/>
            <person name="Kabuu M."/>
            <person name="Sasikala C."/>
            <person name="Jogler C."/>
            <person name="Ramana C."/>
        </authorList>
    </citation>
    <scope>NUCLEOTIDE SEQUENCE [LARGE SCALE GENOMIC DNA]</scope>
    <source>
        <strain evidence="5">JC673</strain>
    </source>
</reference>
<keyword evidence="2" id="KW-0812">Transmembrane</keyword>
<feature type="transmembrane region" description="Helical" evidence="2">
    <location>
        <begin position="66"/>
        <end position="83"/>
    </location>
</feature>
<dbReference type="Gene3D" id="1.10.3730.20">
    <property type="match status" value="1"/>
</dbReference>
<feature type="region of interest" description="Disordered" evidence="1">
    <location>
        <begin position="142"/>
        <end position="165"/>
    </location>
</feature>
<feature type="domain" description="EamA" evidence="3">
    <location>
        <begin position="3"/>
        <end position="138"/>
    </location>
</feature>
<evidence type="ECO:0000256" key="1">
    <source>
        <dbReference type="SAM" id="MobiDB-lite"/>
    </source>
</evidence>
<name>A0ABU5EXG4_9BACT</name>
<feature type="transmembrane region" description="Helical" evidence="2">
    <location>
        <begin position="95"/>
        <end position="113"/>
    </location>
</feature>
<accession>A0ABU5EXG4</accession>
<dbReference type="Proteomes" id="UP001272242">
    <property type="component" value="Unassembled WGS sequence"/>
</dbReference>
<evidence type="ECO:0000313" key="5">
    <source>
        <dbReference type="Proteomes" id="UP001272242"/>
    </source>
</evidence>
<keyword evidence="2" id="KW-1133">Transmembrane helix</keyword>
<dbReference type="InterPro" id="IPR037185">
    <property type="entry name" value="EmrE-like"/>
</dbReference>
<evidence type="ECO:0000313" key="4">
    <source>
        <dbReference type="EMBL" id="MDY3558386.1"/>
    </source>
</evidence>
<protein>
    <submittedName>
        <fullName evidence="4">EamA family transporter</fullName>
    </submittedName>
</protein>
<evidence type="ECO:0000259" key="3">
    <source>
        <dbReference type="Pfam" id="PF00892"/>
    </source>
</evidence>
<keyword evidence="5" id="KW-1185">Reference proteome</keyword>